<organism evidence="7 8">
    <name type="scientific">Acrobeloides nanus</name>
    <dbReference type="NCBI Taxonomy" id="290746"/>
    <lineage>
        <taxon>Eukaryota</taxon>
        <taxon>Metazoa</taxon>
        <taxon>Ecdysozoa</taxon>
        <taxon>Nematoda</taxon>
        <taxon>Chromadorea</taxon>
        <taxon>Rhabditida</taxon>
        <taxon>Tylenchina</taxon>
        <taxon>Cephalobomorpha</taxon>
        <taxon>Cephaloboidea</taxon>
        <taxon>Cephalobidae</taxon>
        <taxon>Acrobeloides</taxon>
    </lineage>
</organism>
<dbReference type="Gene3D" id="3.90.228.10">
    <property type="match status" value="1"/>
</dbReference>
<dbReference type="GO" id="GO:0005730">
    <property type="term" value="C:nucleolus"/>
    <property type="evidence" value="ECO:0007669"/>
    <property type="project" value="TreeGrafter"/>
</dbReference>
<keyword evidence="1 5" id="KW-0328">Glycosyltransferase</keyword>
<sequence length="251" mass="28334">MSSGSDETWETDIEAELEDQNLLFDINRHRNNQQMTYNAFTEMVGEFATITKVPVGNVFTNLANFLCTFNTQSHGLYEVGRHEDPSLTDTSILLCHGTYTGNIIPILRNGFKLSSNPMSSYGPGIYFTNSAAEAIKYTDVFESVHIILLCKVQIGKSKKMTGDKIGLNPDTEVFNAGFDSVWAPGRLTFEELSLNSDLKLQLYSGGIREREDKEAAEEFDGLYASYDEFVVYNRNLVEIRYLACVQELNYF</sequence>
<dbReference type="EC" id="2.4.2.-" evidence="5"/>
<protein>
    <recommendedName>
        <fullName evidence="5">Poly [ADP-ribose] polymerase</fullName>
        <shortName evidence="5">PARP</shortName>
        <ecNumber evidence="5">2.4.2.-</ecNumber>
    </recommendedName>
</protein>
<dbReference type="WBParaSite" id="ACRNAN_scaffold1070.g32249.t1">
    <property type="protein sequence ID" value="ACRNAN_scaffold1070.g32249.t1"/>
    <property type="gene ID" value="ACRNAN_scaffold1070.g32249"/>
</dbReference>
<dbReference type="Proteomes" id="UP000887540">
    <property type="component" value="Unplaced"/>
</dbReference>
<dbReference type="SUPFAM" id="SSF56399">
    <property type="entry name" value="ADP-ribosylation"/>
    <property type="match status" value="1"/>
</dbReference>
<dbReference type="GO" id="GO:1990404">
    <property type="term" value="F:NAD+-protein mono-ADP-ribosyltransferase activity"/>
    <property type="evidence" value="ECO:0007669"/>
    <property type="project" value="TreeGrafter"/>
</dbReference>
<keyword evidence="3 5" id="KW-0520">NAD</keyword>
<name>A0A914CHX7_9BILA</name>
<evidence type="ECO:0000256" key="4">
    <source>
        <dbReference type="ARBA" id="ARBA00033987"/>
    </source>
</evidence>
<evidence type="ECO:0000259" key="6">
    <source>
        <dbReference type="PROSITE" id="PS51059"/>
    </source>
</evidence>
<keyword evidence="2 5" id="KW-0808">Transferase</keyword>
<evidence type="ECO:0000256" key="5">
    <source>
        <dbReference type="RuleBase" id="RU362114"/>
    </source>
</evidence>
<dbReference type="AlphaFoldDB" id="A0A914CHX7"/>
<dbReference type="Pfam" id="PF00644">
    <property type="entry name" value="PARP"/>
    <property type="match status" value="1"/>
</dbReference>
<evidence type="ECO:0000256" key="1">
    <source>
        <dbReference type="ARBA" id="ARBA00022676"/>
    </source>
</evidence>
<dbReference type="InterPro" id="IPR050800">
    <property type="entry name" value="ARTD/PARP"/>
</dbReference>
<dbReference type="InterPro" id="IPR012317">
    <property type="entry name" value="Poly(ADP-ribose)pol_cat_dom"/>
</dbReference>
<evidence type="ECO:0000313" key="7">
    <source>
        <dbReference type="Proteomes" id="UP000887540"/>
    </source>
</evidence>
<dbReference type="GO" id="GO:0006302">
    <property type="term" value="P:double-strand break repair"/>
    <property type="evidence" value="ECO:0007669"/>
    <property type="project" value="TreeGrafter"/>
</dbReference>
<keyword evidence="7" id="KW-1185">Reference proteome</keyword>
<evidence type="ECO:0000256" key="3">
    <source>
        <dbReference type="ARBA" id="ARBA00023027"/>
    </source>
</evidence>
<dbReference type="PROSITE" id="PS51059">
    <property type="entry name" value="PARP_CATALYTIC"/>
    <property type="match status" value="1"/>
</dbReference>
<dbReference type="GO" id="GO:0003950">
    <property type="term" value="F:NAD+ poly-ADP-ribosyltransferase activity"/>
    <property type="evidence" value="ECO:0007669"/>
    <property type="project" value="UniProtKB-UniRule"/>
</dbReference>
<proteinExistence type="predicted"/>
<accession>A0A914CHX7</accession>
<dbReference type="PANTHER" id="PTHR10459">
    <property type="entry name" value="DNA LIGASE"/>
    <property type="match status" value="1"/>
</dbReference>
<dbReference type="GO" id="GO:0070212">
    <property type="term" value="P:protein poly-ADP-ribosylation"/>
    <property type="evidence" value="ECO:0007669"/>
    <property type="project" value="TreeGrafter"/>
</dbReference>
<evidence type="ECO:0000256" key="2">
    <source>
        <dbReference type="ARBA" id="ARBA00022679"/>
    </source>
</evidence>
<comment type="catalytic activity">
    <reaction evidence="4">
        <text>NAD(+) + (ADP-D-ribosyl)n-acceptor = nicotinamide + (ADP-D-ribosyl)n+1-acceptor + H(+).</text>
        <dbReference type="EC" id="2.4.2.30"/>
    </reaction>
</comment>
<reference evidence="8" key="1">
    <citation type="submission" date="2022-11" db="UniProtKB">
        <authorList>
            <consortium name="WormBaseParasite"/>
        </authorList>
    </citation>
    <scope>IDENTIFICATION</scope>
</reference>
<feature type="domain" description="PARP catalytic" evidence="6">
    <location>
        <begin position="1"/>
        <end position="251"/>
    </location>
</feature>
<evidence type="ECO:0000313" key="8">
    <source>
        <dbReference type="WBParaSite" id="ACRNAN_scaffold1070.g32249.t1"/>
    </source>
</evidence>
<dbReference type="PANTHER" id="PTHR10459:SF60">
    <property type="entry name" value="POLY [ADP-RIBOSE] POLYMERASE 2"/>
    <property type="match status" value="1"/>
</dbReference>